<dbReference type="EMBL" id="FNTX01000002">
    <property type="protein sequence ID" value="SEE62587.1"/>
    <property type="molecule type" value="Genomic_DNA"/>
</dbReference>
<dbReference type="InterPro" id="IPR006016">
    <property type="entry name" value="UspA"/>
</dbReference>
<keyword evidence="4" id="KW-1185">Reference proteome</keyword>
<feature type="compositionally biased region" description="Low complexity" evidence="1">
    <location>
        <begin position="66"/>
        <end position="80"/>
    </location>
</feature>
<name>A0A1H5KDN8_9MICO</name>
<evidence type="ECO:0000313" key="3">
    <source>
        <dbReference type="EMBL" id="SEE62587.1"/>
    </source>
</evidence>
<dbReference type="SUPFAM" id="SSF52402">
    <property type="entry name" value="Adenine nucleotide alpha hydrolases-like"/>
    <property type="match status" value="1"/>
</dbReference>
<dbReference type="Proteomes" id="UP000199220">
    <property type="component" value="Unassembled WGS sequence"/>
</dbReference>
<evidence type="ECO:0000256" key="1">
    <source>
        <dbReference type="SAM" id="MobiDB-lite"/>
    </source>
</evidence>
<dbReference type="STRING" id="648782.SAMN04488554_2197"/>
<dbReference type="RefSeq" id="WP_175477052.1">
    <property type="nucleotide sequence ID" value="NZ_FNTX01000002.1"/>
</dbReference>
<proteinExistence type="predicted"/>
<dbReference type="InterPro" id="IPR014729">
    <property type="entry name" value="Rossmann-like_a/b/a_fold"/>
</dbReference>
<dbReference type="Gene3D" id="3.40.50.620">
    <property type="entry name" value="HUPs"/>
    <property type="match status" value="1"/>
</dbReference>
<sequence>MIRMEMREYPWVGTPAERPLVVGVEPGQDARVLRTAAEIAQAQGTGVVAVWVDPTHVLVAPDSSGVPTATPVDPDGTDTPPTEDEREVRALVHGELAPSAVPWRFVSAVGEVARGLAHVAASYRGVMIVVGARRPGFSGWMNEVIGGSVAGHLAHTQDLPVLVVPLHGGASA</sequence>
<evidence type="ECO:0000313" key="4">
    <source>
        <dbReference type="Proteomes" id="UP000199220"/>
    </source>
</evidence>
<dbReference type="CDD" id="cd00293">
    <property type="entry name" value="USP-like"/>
    <property type="match status" value="1"/>
</dbReference>
<feature type="domain" description="UspA" evidence="2">
    <location>
        <begin position="19"/>
        <end position="165"/>
    </location>
</feature>
<reference evidence="4" key="1">
    <citation type="submission" date="2016-10" db="EMBL/GenBank/DDBJ databases">
        <authorList>
            <person name="Varghese N."/>
            <person name="Submissions S."/>
        </authorList>
    </citation>
    <scope>NUCLEOTIDE SEQUENCE [LARGE SCALE GENOMIC DNA]</scope>
    <source>
        <strain evidence="4">DSM 21368</strain>
    </source>
</reference>
<feature type="region of interest" description="Disordered" evidence="1">
    <location>
        <begin position="62"/>
        <end position="83"/>
    </location>
</feature>
<dbReference type="Pfam" id="PF00582">
    <property type="entry name" value="Usp"/>
    <property type="match status" value="1"/>
</dbReference>
<accession>A0A1H5KDN8</accession>
<organism evidence="3 4">
    <name type="scientific">Ruania alba</name>
    <dbReference type="NCBI Taxonomy" id="648782"/>
    <lineage>
        <taxon>Bacteria</taxon>
        <taxon>Bacillati</taxon>
        <taxon>Actinomycetota</taxon>
        <taxon>Actinomycetes</taxon>
        <taxon>Micrococcales</taxon>
        <taxon>Ruaniaceae</taxon>
        <taxon>Ruania</taxon>
    </lineage>
</organism>
<dbReference type="AlphaFoldDB" id="A0A1H5KDN8"/>
<protein>
    <submittedName>
        <fullName evidence="3">Nucleotide-binding universal stress protein, UspA family</fullName>
    </submittedName>
</protein>
<evidence type="ECO:0000259" key="2">
    <source>
        <dbReference type="Pfam" id="PF00582"/>
    </source>
</evidence>
<gene>
    <name evidence="3" type="ORF">SAMN04488554_2197</name>
</gene>